<reference evidence="8 9" key="1">
    <citation type="journal article" date="2019" name="Int. J. Syst. Evol. Microbiol.">
        <title>The Global Catalogue of Microorganisms (GCM) 10K type strain sequencing project: providing services to taxonomists for standard genome sequencing and annotation.</title>
        <authorList>
            <consortium name="The Broad Institute Genomics Platform"/>
            <consortium name="The Broad Institute Genome Sequencing Center for Infectious Disease"/>
            <person name="Wu L."/>
            <person name="Ma J."/>
        </authorList>
    </citation>
    <scope>NUCLEOTIDE SEQUENCE [LARGE SCALE GENOMIC DNA]</scope>
    <source>
        <strain evidence="8 9">IBRC-M 10256</strain>
    </source>
</reference>
<dbReference type="PANTHER" id="PTHR39535">
    <property type="entry name" value="SPORULATION-DELAYING PROTEIN SDPB"/>
    <property type="match status" value="1"/>
</dbReference>
<dbReference type="GeneID" id="73903249"/>
<evidence type="ECO:0000259" key="7">
    <source>
        <dbReference type="SMART" id="SM00752"/>
    </source>
</evidence>
<dbReference type="PANTHER" id="PTHR39535:SF2">
    <property type="entry name" value="HTTM DOMAIN-CONTAINING PROTEIN"/>
    <property type="match status" value="1"/>
</dbReference>
<comment type="subcellular location">
    <subcellularLocation>
        <location evidence="1">Endomembrane system</location>
        <topology evidence="1">Multi-pass membrane protein</topology>
    </subcellularLocation>
</comment>
<evidence type="ECO:0000313" key="9">
    <source>
        <dbReference type="Proteomes" id="UP001595846"/>
    </source>
</evidence>
<name>A0ABD5NLY9_9EURY</name>
<keyword evidence="3 6" id="KW-1133">Transmembrane helix</keyword>
<feature type="transmembrane region" description="Helical" evidence="6">
    <location>
        <begin position="229"/>
        <end position="252"/>
    </location>
</feature>
<dbReference type="Pfam" id="PF05090">
    <property type="entry name" value="HTTM"/>
    <property type="match status" value="1"/>
</dbReference>
<evidence type="ECO:0000256" key="4">
    <source>
        <dbReference type="ARBA" id="ARBA00023136"/>
    </source>
</evidence>
<dbReference type="SMART" id="SM00752">
    <property type="entry name" value="HTTM"/>
    <property type="match status" value="1"/>
</dbReference>
<dbReference type="GO" id="GO:0012505">
    <property type="term" value="C:endomembrane system"/>
    <property type="evidence" value="ECO:0007669"/>
    <property type="project" value="UniProtKB-SubCell"/>
</dbReference>
<evidence type="ECO:0000256" key="6">
    <source>
        <dbReference type="SAM" id="Phobius"/>
    </source>
</evidence>
<dbReference type="InterPro" id="IPR011020">
    <property type="entry name" value="HTTM-like"/>
</dbReference>
<evidence type="ECO:0000256" key="1">
    <source>
        <dbReference type="ARBA" id="ARBA00004127"/>
    </source>
</evidence>
<feature type="transmembrane region" description="Helical" evidence="6">
    <location>
        <begin position="173"/>
        <end position="195"/>
    </location>
</feature>
<dbReference type="RefSeq" id="WP_256530561.1">
    <property type="nucleotide sequence ID" value="NZ_CP101824.1"/>
</dbReference>
<feature type="transmembrane region" description="Helical" evidence="6">
    <location>
        <begin position="36"/>
        <end position="54"/>
    </location>
</feature>
<keyword evidence="4 6" id="KW-0472">Membrane</keyword>
<dbReference type="Proteomes" id="UP001595846">
    <property type="component" value="Unassembled WGS sequence"/>
</dbReference>
<protein>
    <submittedName>
        <fullName evidence="8">HTTM domain-containing protein</fullName>
    </submittedName>
</protein>
<dbReference type="InterPro" id="IPR053934">
    <property type="entry name" value="HTTM_dom"/>
</dbReference>
<evidence type="ECO:0000256" key="5">
    <source>
        <dbReference type="SAM" id="MobiDB-lite"/>
    </source>
</evidence>
<feature type="domain" description="HTTM-like" evidence="7">
    <location>
        <begin position="29"/>
        <end position="297"/>
    </location>
</feature>
<accession>A0ABD5NLY9</accession>
<evidence type="ECO:0000256" key="2">
    <source>
        <dbReference type="ARBA" id="ARBA00022692"/>
    </source>
</evidence>
<evidence type="ECO:0000256" key="3">
    <source>
        <dbReference type="ARBA" id="ARBA00022989"/>
    </source>
</evidence>
<evidence type="ECO:0000313" key="8">
    <source>
        <dbReference type="EMBL" id="MFC3957870.1"/>
    </source>
</evidence>
<feature type="compositionally biased region" description="Basic and acidic residues" evidence="5">
    <location>
        <begin position="325"/>
        <end position="348"/>
    </location>
</feature>
<feature type="transmembrane region" description="Helical" evidence="6">
    <location>
        <begin position="264"/>
        <end position="293"/>
    </location>
</feature>
<dbReference type="InterPro" id="IPR052964">
    <property type="entry name" value="Sporulation_signal_mat"/>
</dbReference>
<sequence length="556" mass="61831">MKNRRTRPGPTGRRAKRTIEWCSEWLASRFAIDRRALAAFRIGLGGLLLVDLALRSRWLGAFYTDDGVLPRRALFSDYAAAESFFTLSGEPWAIALFFGTMGVAALAMVVGYRTRVATILSWLFLLALHARNPMILNGGDNLFLMLFFWGMFLPLGDRWSIDALRSREATSTSATSVATMAVLLQVVLMYVTNAIHKSRSDLWMDGEAVAYVMQADQFTIFLGNHIAEWFVLLRAVTLAWLVLLAAAPLLLVCSGTPRAVLASLFAGMHVGMLATMRLGIFPLVVVVAVVPFYQTVVWDGVERLASRVGAIDQATNLYERHFRRLRPEPDADEDRPGHRVTPDEDRPDPSATVGVDGPRSSVATEGARQGRSVRDLIDASVDRGSVVFSTVIPWVFVVLVVLSNAQAVEYTEVPDPAEEVLDSTKMEQTWRMFAPNPVHTTNWFVAAGELENGTTVDVIHGGQVQRDRPDDIDARIRSARWRKYFANVYQADNENHRSYLANHLCGSWNRSHETNVDTVTVYRGYERTTPHGGSEASGEVTLVEYDCSGPFVQRGD</sequence>
<proteinExistence type="predicted"/>
<feature type="region of interest" description="Disordered" evidence="5">
    <location>
        <begin position="325"/>
        <end position="368"/>
    </location>
</feature>
<comment type="caution">
    <text evidence="8">The sequence shown here is derived from an EMBL/GenBank/DDBJ whole genome shotgun (WGS) entry which is preliminary data.</text>
</comment>
<dbReference type="EMBL" id="JBHSAQ010000002">
    <property type="protein sequence ID" value="MFC3957870.1"/>
    <property type="molecule type" value="Genomic_DNA"/>
</dbReference>
<organism evidence="8 9">
    <name type="scientific">Halovivax cerinus</name>
    <dbReference type="NCBI Taxonomy" id="1487865"/>
    <lineage>
        <taxon>Archaea</taxon>
        <taxon>Methanobacteriati</taxon>
        <taxon>Methanobacteriota</taxon>
        <taxon>Stenosarchaea group</taxon>
        <taxon>Halobacteria</taxon>
        <taxon>Halobacteriales</taxon>
        <taxon>Natrialbaceae</taxon>
        <taxon>Halovivax</taxon>
    </lineage>
</organism>
<feature type="transmembrane region" description="Helical" evidence="6">
    <location>
        <begin position="92"/>
        <end position="112"/>
    </location>
</feature>
<gene>
    <name evidence="8" type="ORF">ACFOUR_05725</name>
</gene>
<keyword evidence="9" id="KW-1185">Reference proteome</keyword>
<keyword evidence="2 6" id="KW-0812">Transmembrane</keyword>
<dbReference type="AlphaFoldDB" id="A0ABD5NLY9"/>
<feature type="transmembrane region" description="Helical" evidence="6">
    <location>
        <begin position="142"/>
        <end position="161"/>
    </location>
</feature>